<dbReference type="EMBL" id="CP157743">
    <property type="protein sequence ID" value="XBS19052.1"/>
    <property type="molecule type" value="Genomic_DNA"/>
</dbReference>
<accession>A0AAU7NQ18</accession>
<protein>
    <submittedName>
        <fullName evidence="2">CRISPR system precrRNA processing endoribonuclease RAMP protein Cas6</fullName>
    </submittedName>
</protein>
<sequence length="321" mass="36390">MKLEKQAIPELSIYHYQFLFTCQERVRLPKFSGSAWRGALGHALKRTVCVVRNTPCSACMLKGSCAYSYIFETPPPQQTEKMRKYSASPHPFVLQFPLDSSNENGSYALNLILVGKGQRFFPYLVHALQRAGQEGIGSNRQIFLLDQVAQLSAGGQATVVYQDGQLQQQNQTLDVNIPPLPECIEITLHTPLRIKQNGRNLNPQSFNFGAFFGNLLRRISMLSYFHGDTPLETDFAGMMQRARTIEFNARDLHWFDWKRYSSRQKTEMNMGGVIGSVTLDMKGMEAFWPYLWLGQWTHAGKGTSMGMGHYSIDSTSLPDNR</sequence>
<keyword evidence="3" id="KW-1185">Reference proteome</keyword>
<dbReference type="Gene3D" id="3.30.70.1900">
    <property type="match status" value="1"/>
</dbReference>
<proteinExistence type="predicted"/>
<dbReference type="Pfam" id="PF10040">
    <property type="entry name" value="CRISPR_Cas6"/>
    <property type="match status" value="1"/>
</dbReference>
<dbReference type="InterPro" id="IPR019267">
    <property type="entry name" value="CRISPR-assoc_Cas6_C"/>
</dbReference>
<feature type="domain" description="CRISPR-associated protein Cas6 C-terminal" evidence="1">
    <location>
        <begin position="186"/>
        <end position="310"/>
    </location>
</feature>
<name>A0AAU7NQ18_9GAMM</name>
<dbReference type="RefSeq" id="WP_305908206.1">
    <property type="nucleotide sequence ID" value="NZ_CP157743.1"/>
</dbReference>
<dbReference type="AlphaFoldDB" id="A0AAU7NQ18"/>
<organism evidence="2 3">
    <name type="scientific">Methylomarinum roseum</name>
    <dbReference type="NCBI Taxonomy" id="3067653"/>
    <lineage>
        <taxon>Bacteria</taxon>
        <taxon>Pseudomonadati</taxon>
        <taxon>Pseudomonadota</taxon>
        <taxon>Gammaproteobacteria</taxon>
        <taxon>Methylococcales</taxon>
        <taxon>Methylococcaceae</taxon>
        <taxon>Methylomarinum</taxon>
    </lineage>
</organism>
<evidence type="ECO:0000313" key="2">
    <source>
        <dbReference type="EMBL" id="XBS19052.1"/>
    </source>
</evidence>
<dbReference type="KEGG" id="mech:Q9L42_011790"/>
<dbReference type="Proteomes" id="UP001225378">
    <property type="component" value="Chromosome"/>
</dbReference>
<reference evidence="2 3" key="1">
    <citation type="journal article" date="2024" name="Microbiology">
        <title>Methylomarinum rosea sp. nov., a novel halophilic methanotrophic bacterium from the hypersaline Lake Elton.</title>
        <authorList>
            <person name="Suleimanov R.Z."/>
            <person name="Oshkin I.Y."/>
            <person name="Danilova O.V."/>
            <person name="Suzina N.E."/>
            <person name="Dedysh S.N."/>
        </authorList>
    </citation>
    <scope>NUCLEOTIDE SEQUENCE [LARGE SCALE GENOMIC DNA]</scope>
    <source>
        <strain evidence="2 3">Ch1-1</strain>
    </source>
</reference>
<evidence type="ECO:0000259" key="1">
    <source>
        <dbReference type="Pfam" id="PF10040"/>
    </source>
</evidence>
<evidence type="ECO:0000313" key="3">
    <source>
        <dbReference type="Proteomes" id="UP001225378"/>
    </source>
</evidence>
<gene>
    <name evidence="2" type="primary">cas6</name>
    <name evidence="2" type="ORF">Q9L42_011790</name>
</gene>